<dbReference type="Proteomes" id="UP001611580">
    <property type="component" value="Unassembled WGS sequence"/>
</dbReference>
<organism evidence="1 2">
    <name type="scientific">Promicromonospora kroppenstedtii</name>
    <dbReference type="NCBI Taxonomy" id="440482"/>
    <lineage>
        <taxon>Bacteria</taxon>
        <taxon>Bacillati</taxon>
        <taxon>Actinomycetota</taxon>
        <taxon>Actinomycetes</taxon>
        <taxon>Micrococcales</taxon>
        <taxon>Promicromonosporaceae</taxon>
        <taxon>Promicromonospora</taxon>
    </lineage>
</organism>
<proteinExistence type="predicted"/>
<reference evidence="1 2" key="1">
    <citation type="submission" date="2024-10" db="EMBL/GenBank/DDBJ databases">
        <title>The Natural Products Discovery Center: Release of the First 8490 Sequenced Strains for Exploring Actinobacteria Biosynthetic Diversity.</title>
        <authorList>
            <person name="Kalkreuter E."/>
            <person name="Kautsar S.A."/>
            <person name="Yang D."/>
            <person name="Bader C.D."/>
            <person name="Teijaro C.N."/>
            <person name="Fluegel L."/>
            <person name="Davis C.M."/>
            <person name="Simpson J.R."/>
            <person name="Lauterbach L."/>
            <person name="Steele A.D."/>
            <person name="Gui C."/>
            <person name="Meng S."/>
            <person name="Li G."/>
            <person name="Viehrig K."/>
            <person name="Ye F."/>
            <person name="Su P."/>
            <person name="Kiefer A.F."/>
            <person name="Nichols A."/>
            <person name="Cepeda A.J."/>
            <person name="Yan W."/>
            <person name="Fan B."/>
            <person name="Jiang Y."/>
            <person name="Adhikari A."/>
            <person name="Zheng C.-J."/>
            <person name="Schuster L."/>
            <person name="Cowan T.M."/>
            <person name="Smanski M.J."/>
            <person name="Chevrette M.G."/>
            <person name="De Carvalho L.P.S."/>
            <person name="Shen B."/>
        </authorList>
    </citation>
    <scope>NUCLEOTIDE SEQUENCE [LARGE SCALE GENOMIC DNA]</scope>
    <source>
        <strain evidence="1 2">NPDC019481</strain>
    </source>
</reference>
<evidence type="ECO:0000313" key="2">
    <source>
        <dbReference type="Proteomes" id="UP001611580"/>
    </source>
</evidence>
<accession>A0ABW7XN01</accession>
<dbReference type="EMBL" id="JBIRYI010000011">
    <property type="protein sequence ID" value="MFI2488902.1"/>
    <property type="molecule type" value="Genomic_DNA"/>
</dbReference>
<keyword evidence="2" id="KW-1185">Reference proteome</keyword>
<evidence type="ECO:0000313" key="1">
    <source>
        <dbReference type="EMBL" id="MFI2488902.1"/>
    </source>
</evidence>
<gene>
    <name evidence="1" type="ORF">ACH47X_18480</name>
</gene>
<dbReference type="RefSeq" id="WP_397405984.1">
    <property type="nucleotide sequence ID" value="NZ_JBIRYI010000011.1"/>
</dbReference>
<protein>
    <recommendedName>
        <fullName evidence="3">Helix-turn-helix domain-containing protein</fullName>
    </recommendedName>
</protein>
<comment type="caution">
    <text evidence="1">The sequence shown here is derived from an EMBL/GenBank/DDBJ whole genome shotgun (WGS) entry which is preliminary data.</text>
</comment>
<sequence length="218" mass="23057">MSLLAVGEAAERLGVSTRQVQHLVAQGHLRQVARGVVDATSVERLLAVRGAGHGRAWTEPTAWGAVAILSGRTAEWLGASQRSRLRARLRSLTPAQLVERARNRADVVRYGGHPASLGRVRAEIVDTSRASGALGLASTTGVDGYVGRADRDGVADRNGLVRDEEGRITLRATSMDLTLVAALAEAGFVVAALDLAESLDPRERRAGLTALDQALESL</sequence>
<evidence type="ECO:0008006" key="3">
    <source>
        <dbReference type="Google" id="ProtNLM"/>
    </source>
</evidence>
<name>A0ABW7XN01_9MICO</name>